<reference evidence="1" key="1">
    <citation type="journal article" date="2014" name="Nat. Commun.">
        <title>The tobacco genome sequence and its comparison with those of tomato and potato.</title>
        <authorList>
            <person name="Sierro N."/>
            <person name="Battey J.N."/>
            <person name="Ouadi S."/>
            <person name="Bakaher N."/>
            <person name="Bovet L."/>
            <person name="Willig A."/>
            <person name="Goepfert S."/>
            <person name="Peitsch M.C."/>
            <person name="Ivanov N.V."/>
        </authorList>
    </citation>
    <scope>NUCLEOTIDE SEQUENCE [LARGE SCALE GENOMIC DNA]</scope>
</reference>
<proteinExistence type="predicted"/>
<accession>A0AC58U265</accession>
<dbReference type="Proteomes" id="UP000790787">
    <property type="component" value="Chromosome 24"/>
</dbReference>
<evidence type="ECO:0000313" key="1">
    <source>
        <dbReference type="Proteomes" id="UP000790787"/>
    </source>
</evidence>
<name>A0AC58U265_TOBAC</name>
<gene>
    <name evidence="2" type="primary">LOC142178129</name>
</gene>
<reference evidence="2" key="2">
    <citation type="submission" date="2025-08" db="UniProtKB">
        <authorList>
            <consortium name="RefSeq"/>
        </authorList>
    </citation>
    <scope>IDENTIFICATION</scope>
    <source>
        <tissue evidence="2">Leaf</tissue>
    </source>
</reference>
<dbReference type="RefSeq" id="XP_075103561.1">
    <property type="nucleotide sequence ID" value="XM_075247460.1"/>
</dbReference>
<organism evidence="1 2">
    <name type="scientific">Nicotiana tabacum</name>
    <name type="common">Common tobacco</name>
    <dbReference type="NCBI Taxonomy" id="4097"/>
    <lineage>
        <taxon>Eukaryota</taxon>
        <taxon>Viridiplantae</taxon>
        <taxon>Streptophyta</taxon>
        <taxon>Embryophyta</taxon>
        <taxon>Tracheophyta</taxon>
        <taxon>Spermatophyta</taxon>
        <taxon>Magnoliopsida</taxon>
        <taxon>eudicotyledons</taxon>
        <taxon>Gunneridae</taxon>
        <taxon>Pentapetalae</taxon>
        <taxon>asterids</taxon>
        <taxon>lamiids</taxon>
        <taxon>Solanales</taxon>
        <taxon>Solanaceae</taxon>
        <taxon>Nicotianoideae</taxon>
        <taxon>Nicotianeae</taxon>
        <taxon>Nicotiana</taxon>
    </lineage>
</organism>
<sequence>MAHYARDCSEPPRKVFHDARISELCVSSSVFLTESNPLWIVDSGATNHIAWERTTFVEFRRVPRGADWIYVGNNNKVDVDGIVSALLKLGFDLFCHGNSAKLTFGPTLFGFGHVTGGLIIMDLDYDSFSNNASFSMFVSSHKYDSDVNIWHARLGHIGQQRMQRLAKQGLLSNIEHVELSTCENCLAGKLARKPFGLATRAAYPLQLVHSDICGPMNVRAKHGARLCVYRSARRWECTEFESRDVRFLEDEFPKKGEVGQDLTLFEIMDQEVQGSLHLSGRNLADNELVSYQRPSSSSDANESNPSTFSENDQIDLVPSGSDMVTDLVPSGSGMNVLDPSGRNIDPNENNDESQIRRGSRKKIPRRRFDVKGGELFMMLLQEENEPKHVKKAPSCPSKDKWTKTMEDELASMRVNNVWELVDLPKGRKAFGSKWVIKIKLKADGTVERYKARLVAKGCTQQKGIDYEETFSPGVRFTSVRLVLDIFAS</sequence>
<evidence type="ECO:0000313" key="2">
    <source>
        <dbReference type="RefSeq" id="XP_075103561.1"/>
    </source>
</evidence>
<protein>
    <submittedName>
        <fullName evidence="2">Uncharacterized protein LOC142178129</fullName>
    </submittedName>
</protein>
<keyword evidence="1" id="KW-1185">Reference proteome</keyword>